<accession>A0A2H4Q292</accession>
<dbReference type="AlphaFoldDB" id="A0A1H6R926"/>
<name>A0A1H6R926_9EURY</name>
<dbReference type="KEGG" id="hae:halTADL_1739"/>
<organism evidence="2 3">
    <name type="scientific">Halohasta litchfieldiae</name>
    <dbReference type="NCBI Taxonomy" id="1073996"/>
    <lineage>
        <taxon>Archaea</taxon>
        <taxon>Methanobacteriati</taxon>
        <taxon>Methanobacteriota</taxon>
        <taxon>Stenosarchaea group</taxon>
        <taxon>Halobacteria</taxon>
        <taxon>Halobacteriales</taxon>
        <taxon>Haloferacaceae</taxon>
        <taxon>Halohasta</taxon>
    </lineage>
</organism>
<proteinExistence type="predicted"/>
<dbReference type="RefSeq" id="WP_089670724.1">
    <property type="nucleotide sequence ID" value="NZ_CP024845.1"/>
</dbReference>
<protein>
    <submittedName>
        <fullName evidence="2">Uncharacterized protein</fullName>
    </submittedName>
</protein>
<dbReference type="InterPro" id="IPR006311">
    <property type="entry name" value="TAT_signal"/>
</dbReference>
<dbReference type="OrthoDB" id="343247at2157"/>
<evidence type="ECO:0000313" key="2">
    <source>
        <dbReference type="EMBL" id="SEI49724.1"/>
    </source>
</evidence>
<accession>A0A1H6R926</accession>
<dbReference type="PROSITE" id="PS51318">
    <property type="entry name" value="TAT"/>
    <property type="match status" value="1"/>
</dbReference>
<dbReference type="GeneID" id="35002525"/>
<gene>
    <name evidence="2" type="ORF">SAMN05444271_101226</name>
</gene>
<keyword evidence="3" id="KW-1185">Reference proteome</keyword>
<reference evidence="2 3" key="1">
    <citation type="submission" date="2016-10" db="EMBL/GenBank/DDBJ databases">
        <authorList>
            <person name="de Groot N.N."/>
        </authorList>
    </citation>
    <scope>NUCLEOTIDE SEQUENCE [LARGE SCALE GENOMIC DNA]</scope>
    <source>
        <strain evidence="2 3">DSM 22187</strain>
    </source>
</reference>
<evidence type="ECO:0000256" key="1">
    <source>
        <dbReference type="SAM" id="MobiDB-lite"/>
    </source>
</evidence>
<dbReference type="EMBL" id="FNYR01000001">
    <property type="protein sequence ID" value="SEI49724.1"/>
    <property type="molecule type" value="Genomic_DNA"/>
</dbReference>
<feature type="region of interest" description="Disordered" evidence="1">
    <location>
        <begin position="25"/>
        <end position="59"/>
    </location>
</feature>
<dbReference type="Proteomes" id="UP000198888">
    <property type="component" value="Unassembled WGS sequence"/>
</dbReference>
<evidence type="ECO:0000313" key="3">
    <source>
        <dbReference type="Proteomes" id="UP000198888"/>
    </source>
</evidence>
<sequence>MKPTDETGQTSRRSVLRGIGATGIATGVGAGIGAAKPDNGRRQGAEKRKENRPGHKDFACPDGMEHLGTFEFVIEEDDEGNVIDCYFEQTEGQEGLVTITGFDSKADEECEPITVYYESATHTVGQISAFGGMDTHVDAEPDGVYESDLENRGGQQAAISLLHFCGTETVIEEPVEEPINSTD</sequence>
<feature type="compositionally biased region" description="Basic and acidic residues" evidence="1">
    <location>
        <begin position="38"/>
        <end position="59"/>
    </location>
</feature>